<dbReference type="EMBL" id="BMLZ01000018">
    <property type="protein sequence ID" value="GGP29938.1"/>
    <property type="molecule type" value="Genomic_DNA"/>
</dbReference>
<reference evidence="2" key="1">
    <citation type="journal article" date="2014" name="Int. J. Syst. Evol. Microbiol.">
        <title>Complete genome of a new Firmicutes species belonging to the dominant human colonic microbiota ('Ruminococcus bicirculans') reveals two chromosomes and a selective capacity to utilize plant glucans.</title>
        <authorList>
            <consortium name="NISC Comparative Sequencing Program"/>
            <person name="Wegmann U."/>
            <person name="Louis P."/>
            <person name="Goesmann A."/>
            <person name="Henrissat B."/>
            <person name="Duncan S.H."/>
            <person name="Flint H.J."/>
        </authorList>
    </citation>
    <scope>NUCLEOTIDE SEQUENCE</scope>
    <source>
        <strain evidence="2">CGMCC 1.8884</strain>
    </source>
</reference>
<dbReference type="RefSeq" id="WP_017870038.1">
    <property type="nucleotide sequence ID" value="NZ_BMLZ01000018.1"/>
</dbReference>
<sequence length="66" mass="6884">MAVELKLTTEQLKALLEAADALEYHVPGLTSARAALASAQKSALPARNPVTGARPLRYRAGKAAAL</sequence>
<name>A0AAV4KBI0_9DEIO</name>
<evidence type="ECO:0000313" key="3">
    <source>
        <dbReference type="Proteomes" id="UP000630135"/>
    </source>
</evidence>
<evidence type="ECO:0000313" key="2">
    <source>
        <dbReference type="EMBL" id="GGP29938.1"/>
    </source>
</evidence>
<dbReference type="GeneID" id="59164365"/>
<reference evidence="3" key="3">
    <citation type="journal article" date="2019" name="Int. J. Syst. Evol. Microbiol.">
        <title>The Global Catalogue of Microorganisms (GCM) 10K type strain sequencing project: providing services to taxonomists for standard genome sequencing and annotation.</title>
        <authorList>
            <consortium name="The Broad Institute Genomics Platform"/>
            <consortium name="The Broad Institute Genome Sequencing Center for Infectious Disease"/>
            <person name="Wu L."/>
            <person name="Ma J."/>
        </authorList>
    </citation>
    <scope>NUCLEOTIDE SEQUENCE [LARGE SCALE GENOMIC DNA]</scope>
    <source>
        <strain evidence="3">CGMCC 1.8884</strain>
    </source>
</reference>
<evidence type="ECO:0000313" key="4">
    <source>
        <dbReference type="Proteomes" id="UP000652720"/>
    </source>
</evidence>
<proteinExistence type="predicted"/>
<protein>
    <submittedName>
        <fullName evidence="1">Uncharacterized protein</fullName>
    </submittedName>
</protein>
<dbReference type="AlphaFoldDB" id="A0AAV4KBI0"/>
<dbReference type="EMBL" id="BMMA01000022">
    <property type="protein sequence ID" value="GGI86841.1"/>
    <property type="molecule type" value="Genomic_DNA"/>
</dbReference>
<dbReference type="Proteomes" id="UP000630135">
    <property type="component" value="Unassembled WGS sequence"/>
</dbReference>
<dbReference type="Proteomes" id="UP000652720">
    <property type="component" value="Unassembled WGS sequence"/>
</dbReference>
<organism evidence="1 4">
    <name type="scientific">Deinococcus wulumuqiensis</name>
    <dbReference type="NCBI Taxonomy" id="980427"/>
    <lineage>
        <taxon>Bacteria</taxon>
        <taxon>Thermotogati</taxon>
        <taxon>Deinococcota</taxon>
        <taxon>Deinococci</taxon>
        <taxon>Deinococcales</taxon>
        <taxon>Deinococcaceae</taxon>
        <taxon>Deinococcus</taxon>
    </lineage>
</organism>
<gene>
    <name evidence="2" type="ORF">GCM10008021_15890</name>
    <name evidence="1" type="ORF">GCM10010914_21650</name>
</gene>
<reference evidence="1" key="4">
    <citation type="submission" date="2023-08" db="EMBL/GenBank/DDBJ databases">
        <authorList>
            <person name="Sun Q."/>
            <person name="Zhou Y."/>
        </authorList>
    </citation>
    <scope>NUCLEOTIDE SEQUENCE</scope>
    <source>
        <strain evidence="2">CGMCC 1.8884</strain>
        <strain evidence="1">CGMCC 1.8885</strain>
    </source>
</reference>
<evidence type="ECO:0000313" key="1">
    <source>
        <dbReference type="EMBL" id="GGI86841.1"/>
    </source>
</evidence>
<keyword evidence="3" id="KW-1185">Reference proteome</keyword>
<reference evidence="1" key="2">
    <citation type="journal article" date="2014" name="Int. J. Syst. Evol. Microbiol.">
        <title>Complete genome sequence of Corynebacterium casei LMG S-19264T (=DSM 44701T), isolated from a smear-ripened cheese.</title>
        <authorList>
            <consortium name="US DOE Joint Genome Institute (JGI-PGF)"/>
            <person name="Walter F."/>
            <person name="Albersmeier A."/>
            <person name="Kalinowski J."/>
            <person name="Ruckert C."/>
        </authorList>
    </citation>
    <scope>NUCLEOTIDE SEQUENCE</scope>
    <source>
        <strain evidence="1">CGMCC 1.8885</strain>
    </source>
</reference>
<comment type="caution">
    <text evidence="1">The sequence shown here is derived from an EMBL/GenBank/DDBJ whole genome shotgun (WGS) entry which is preliminary data.</text>
</comment>
<accession>A0AAV4KBI0</accession>